<sequence>MTISNIISFISFTLLAILILKDYIAIRKPYNYLTIIFVILPPMIINTPIGKNMSRGLERIFVPAYAAIGIGIIVCHEYTRRKKK</sequence>
<feature type="transmembrane region" description="Helical" evidence="1">
    <location>
        <begin position="6"/>
        <end position="23"/>
    </location>
</feature>
<dbReference type="OrthoDB" id="9994480at2"/>
<keyword evidence="1" id="KW-0812">Transmembrane</keyword>
<proteinExistence type="predicted"/>
<keyword evidence="1" id="KW-1133">Transmembrane helix</keyword>
<reference evidence="2 3" key="1">
    <citation type="submission" date="2019-05" db="EMBL/GenBank/DDBJ databases">
        <authorList>
            <consortium name="Pathogen Informatics"/>
        </authorList>
    </citation>
    <scope>NUCLEOTIDE SEQUENCE [LARGE SCALE GENOMIC DNA]</scope>
    <source>
        <strain evidence="2 3">NCTC503</strain>
    </source>
</reference>
<feature type="transmembrane region" description="Helical" evidence="1">
    <location>
        <begin position="30"/>
        <end position="49"/>
    </location>
</feature>
<name>A0A4U9R013_HATHI</name>
<keyword evidence="1" id="KW-0472">Membrane</keyword>
<dbReference type="AlphaFoldDB" id="A0A4U9R013"/>
<feature type="transmembrane region" description="Helical" evidence="1">
    <location>
        <begin position="61"/>
        <end position="79"/>
    </location>
</feature>
<dbReference type="KEGG" id="hhw:NCTC503_00544"/>
<dbReference type="Proteomes" id="UP000308489">
    <property type="component" value="Chromosome 1"/>
</dbReference>
<protein>
    <submittedName>
        <fullName evidence="2">Uncharacterized protein</fullName>
    </submittedName>
</protein>
<evidence type="ECO:0000313" key="3">
    <source>
        <dbReference type="Proteomes" id="UP000308489"/>
    </source>
</evidence>
<organism evidence="2 3">
    <name type="scientific">Hathewaya histolytica</name>
    <name type="common">Clostridium histolyticum</name>
    <dbReference type="NCBI Taxonomy" id="1498"/>
    <lineage>
        <taxon>Bacteria</taxon>
        <taxon>Bacillati</taxon>
        <taxon>Bacillota</taxon>
        <taxon>Clostridia</taxon>
        <taxon>Eubacteriales</taxon>
        <taxon>Clostridiaceae</taxon>
        <taxon>Hathewaya</taxon>
    </lineage>
</organism>
<dbReference type="RefSeq" id="WP_138209323.1">
    <property type="nucleotide sequence ID" value="NZ_CBCRUQ010000009.1"/>
</dbReference>
<evidence type="ECO:0000313" key="2">
    <source>
        <dbReference type="EMBL" id="VTQ84462.1"/>
    </source>
</evidence>
<evidence type="ECO:0000256" key="1">
    <source>
        <dbReference type="SAM" id="Phobius"/>
    </source>
</evidence>
<accession>A0A4U9R013</accession>
<dbReference type="EMBL" id="LR590481">
    <property type="protein sequence ID" value="VTQ84462.1"/>
    <property type="molecule type" value="Genomic_DNA"/>
</dbReference>
<gene>
    <name evidence="2" type="ORF">NCTC503_00544</name>
</gene>
<keyword evidence="3" id="KW-1185">Reference proteome</keyword>